<feature type="region of interest" description="Disordered" evidence="1">
    <location>
        <begin position="1"/>
        <end position="26"/>
    </location>
</feature>
<comment type="caution">
    <text evidence="3">The sequence shown here is derived from an EMBL/GenBank/DDBJ whole genome shotgun (WGS) entry which is preliminary data.</text>
</comment>
<evidence type="ECO:0000256" key="2">
    <source>
        <dbReference type="SAM" id="Phobius"/>
    </source>
</evidence>
<dbReference type="Proteomes" id="UP001589693">
    <property type="component" value="Unassembled WGS sequence"/>
</dbReference>
<keyword evidence="4" id="KW-1185">Reference proteome</keyword>
<accession>A0ABV6A183</accession>
<dbReference type="RefSeq" id="WP_377856085.1">
    <property type="nucleotide sequence ID" value="NZ_JBHLZU010000019.1"/>
</dbReference>
<feature type="compositionally biased region" description="Basic and acidic residues" evidence="1">
    <location>
        <begin position="1"/>
        <end position="12"/>
    </location>
</feature>
<keyword evidence="2" id="KW-0472">Membrane</keyword>
<feature type="transmembrane region" description="Helical" evidence="2">
    <location>
        <begin position="42"/>
        <end position="69"/>
    </location>
</feature>
<proteinExistence type="predicted"/>
<evidence type="ECO:0000313" key="4">
    <source>
        <dbReference type="Proteomes" id="UP001589693"/>
    </source>
</evidence>
<sequence length="120" mass="12358">MVPPAHRSEYVDPRTAGGGASRQGGLGEPTVYGAVEMVRNGFGLVGMTLISAVFVGAWLPVVAYSAYLYPLAPDWSGASAVDRVLGWPLWPSSTALSVAVAGALWLVGAALTSGRADRSP</sequence>
<gene>
    <name evidence="3" type="ORF">ACFFQA_23465</name>
</gene>
<organism evidence="3 4">
    <name type="scientific">Allokutzneria oryzae</name>
    <dbReference type="NCBI Taxonomy" id="1378989"/>
    <lineage>
        <taxon>Bacteria</taxon>
        <taxon>Bacillati</taxon>
        <taxon>Actinomycetota</taxon>
        <taxon>Actinomycetes</taxon>
        <taxon>Pseudonocardiales</taxon>
        <taxon>Pseudonocardiaceae</taxon>
        <taxon>Allokutzneria</taxon>
    </lineage>
</organism>
<evidence type="ECO:0000256" key="1">
    <source>
        <dbReference type="SAM" id="MobiDB-lite"/>
    </source>
</evidence>
<dbReference type="EMBL" id="JBHLZU010000019">
    <property type="protein sequence ID" value="MFB9906905.1"/>
    <property type="molecule type" value="Genomic_DNA"/>
</dbReference>
<reference evidence="3 4" key="1">
    <citation type="submission" date="2024-09" db="EMBL/GenBank/DDBJ databases">
        <authorList>
            <person name="Sun Q."/>
            <person name="Mori K."/>
        </authorList>
    </citation>
    <scope>NUCLEOTIDE SEQUENCE [LARGE SCALE GENOMIC DNA]</scope>
    <source>
        <strain evidence="3 4">TBRC 7907</strain>
    </source>
</reference>
<name>A0ABV6A183_9PSEU</name>
<keyword evidence="2" id="KW-0812">Transmembrane</keyword>
<keyword evidence="2" id="KW-1133">Transmembrane helix</keyword>
<feature type="compositionally biased region" description="Gly residues" evidence="1">
    <location>
        <begin position="16"/>
        <end position="26"/>
    </location>
</feature>
<protein>
    <submittedName>
        <fullName evidence="3">Uncharacterized protein</fullName>
    </submittedName>
</protein>
<feature type="transmembrane region" description="Helical" evidence="2">
    <location>
        <begin position="89"/>
        <end position="111"/>
    </location>
</feature>
<evidence type="ECO:0000313" key="3">
    <source>
        <dbReference type="EMBL" id="MFB9906905.1"/>
    </source>
</evidence>